<organism evidence="5 6">
    <name type="scientific">Apatococcus fuscideae</name>
    <dbReference type="NCBI Taxonomy" id="2026836"/>
    <lineage>
        <taxon>Eukaryota</taxon>
        <taxon>Viridiplantae</taxon>
        <taxon>Chlorophyta</taxon>
        <taxon>core chlorophytes</taxon>
        <taxon>Trebouxiophyceae</taxon>
        <taxon>Chlorellales</taxon>
        <taxon>Chlorellaceae</taxon>
        <taxon>Apatococcus</taxon>
    </lineage>
</organism>
<feature type="domain" description="Cell morphogenesis central region" evidence="4">
    <location>
        <begin position="1294"/>
        <end position="1488"/>
    </location>
</feature>
<dbReference type="InterPro" id="IPR016024">
    <property type="entry name" value="ARM-type_fold"/>
</dbReference>
<evidence type="ECO:0000313" key="6">
    <source>
        <dbReference type="Proteomes" id="UP001485043"/>
    </source>
</evidence>
<evidence type="ECO:0008006" key="7">
    <source>
        <dbReference type="Google" id="ProtNLM"/>
    </source>
</evidence>
<name>A0AAW1TFZ1_9CHLO</name>
<feature type="region of interest" description="Disordered" evidence="1">
    <location>
        <begin position="1180"/>
        <end position="1209"/>
    </location>
</feature>
<evidence type="ECO:0000259" key="4">
    <source>
        <dbReference type="Pfam" id="PF14228"/>
    </source>
</evidence>
<feature type="compositionally biased region" description="Low complexity" evidence="1">
    <location>
        <begin position="1582"/>
        <end position="1593"/>
    </location>
</feature>
<feature type="region of interest" description="Disordered" evidence="1">
    <location>
        <begin position="969"/>
        <end position="996"/>
    </location>
</feature>
<dbReference type="PANTHER" id="PTHR12295">
    <property type="entry name" value="FURRY-RELATED"/>
    <property type="match status" value="1"/>
</dbReference>
<dbReference type="GO" id="GO:0030427">
    <property type="term" value="C:site of polarized growth"/>
    <property type="evidence" value="ECO:0007669"/>
    <property type="project" value="TreeGrafter"/>
</dbReference>
<dbReference type="Proteomes" id="UP001485043">
    <property type="component" value="Unassembled WGS sequence"/>
</dbReference>
<accession>A0AAW1TFZ1</accession>
<dbReference type="InterPro" id="IPR025481">
    <property type="entry name" value="Cell_Morphogen_C"/>
</dbReference>
<dbReference type="EMBL" id="JALJOV010000060">
    <property type="protein sequence ID" value="KAK9867849.1"/>
    <property type="molecule type" value="Genomic_DNA"/>
</dbReference>
<dbReference type="Pfam" id="PF14228">
    <property type="entry name" value="MOR2-PAG1_mid"/>
    <property type="match status" value="3"/>
</dbReference>
<feature type="domain" description="Cell morphogenesis protein C-terminal" evidence="3">
    <location>
        <begin position="1517"/>
        <end position="1647"/>
    </location>
</feature>
<dbReference type="Pfam" id="PF14222">
    <property type="entry name" value="MOR2-PAG1_N"/>
    <property type="match status" value="1"/>
</dbReference>
<dbReference type="GO" id="GO:0000902">
    <property type="term" value="P:cell morphogenesis"/>
    <property type="evidence" value="ECO:0007669"/>
    <property type="project" value="InterPro"/>
</dbReference>
<feature type="compositionally biased region" description="Polar residues" evidence="1">
    <location>
        <begin position="1570"/>
        <end position="1581"/>
    </location>
</feature>
<feature type="domain" description="Cell morphogenesis protein C-terminal" evidence="3">
    <location>
        <begin position="1684"/>
        <end position="1846"/>
    </location>
</feature>
<dbReference type="Pfam" id="PF14225">
    <property type="entry name" value="MOR2-PAG1_C"/>
    <property type="match status" value="2"/>
</dbReference>
<feature type="region of interest" description="Disordered" evidence="1">
    <location>
        <begin position="1563"/>
        <end position="1593"/>
    </location>
</feature>
<dbReference type="InterPro" id="IPR025614">
    <property type="entry name" value="Cell_morpho_N"/>
</dbReference>
<evidence type="ECO:0000256" key="1">
    <source>
        <dbReference type="SAM" id="MobiDB-lite"/>
    </source>
</evidence>
<dbReference type="GO" id="GO:0005938">
    <property type="term" value="C:cell cortex"/>
    <property type="evidence" value="ECO:0007669"/>
    <property type="project" value="TreeGrafter"/>
</dbReference>
<sequence length="1907" mass="208957">MSYVCWTDCPQCSPDAKASWYATVTRLRGDISAWTSKQSKHANVGYPLATQLICLEPDETFPHSIDQHVDALHRLLKDKLLRTLSLGCLTQCIVAFLVRYAKSTPADKVSRWLARCLKPILSNLRKGNLQFSEQQDYVRQICVAVADRAPEYSVTGLLLDLLTAESLNWDCIMIGLKALLAILLGAPIKQAGQLLIPASDQQQWRWDPGKAPQSASAEVLTMLRTGHQPLEAYGVAKLTPRLQGALTKVILTCHSFFMNYRSVGTVKSLSEVIPKERAPGLPVFRQALACVPFILPEHWANGKLVDELPAYTTNGDASIRSEAINVMIRVLRGLPRLRNAVLQGQASFARSQGLPDDHPEQGRDALNLMCHLMDEWVTILKETAQGNFEEPWDAKALHLELPRLEAVALASLCSIEADVRRAAMDALAAAKRLHQALIIVVRGAPATSPAAAVDTVPEEEPTYAADVLEEVGQAVAQRCFWDFGRCSDLQRDFRPVDNGRRRDIPVDLEGLAMRVGLADDGVRWARCLAEFMKHTGQLCGLTTRYAYIDICARILLLVGRDCKGLTAAGLDPYAESQRLDLIRTYCMAATACPPPTHPSAGLPTRELFRLLINIVRIGSQDQQQAAMLALGCCNSDCHEVLLQELQPLTEEYMLERFKAPSPFPISYPGQHAQGTRSRQRQSELRVLVAHIYRYVAGALWPGALRSSAIIRDRIMGFINDTFAHLSNASLDAYFEVQQLRYCLAMVARAVAPELVKVPSSPLTIQVRKNLYDVFSTWCEEGNLQGNFPGGHRSEVKRAVNAVKTRLKDPEASKAEAEMLEMAEAQEHAAHLGMAAMLQGPAFDADARKPQGRIFTWIDRMFTSKILTSNSAATAGPSKAVVARNALMNLLSSNPDVMEGCIDQCYAPNTAVARGYFEVIAEGYTTANMFVRPHVLMCLVLYKIVDPSPDIRSEALHVLGVMSVRLWHVPPSDGKPPRPGKALPGGGGALPASNQPKGRSERVAVVIGNVQDAYQQFQYQLSMKLAKEHPEVSEALCVEMMTRQLGDELGNTMRKVVLHQVLMCLAPWMENLSLNVRWEGGWTERLLKSMYYVTQQHGNAFPQEVERLWCTMALNSRNVIPILDFIISYGIRESAPQDLDPVMAFFAVSKRICIYLARVASQQTVDHLVYELSQLILEEEDGADGSRSPESTSQAREFHQVEWPSRQNSGLSSFDPLGGSGRLGGNLFSDGSLTPTATGGFWRAGSEPLGGSITEHKLKGVNSFNAASINDTAMRSGSETAVDAISRRSSAAPVSPGRGLLTRPELSLCLVAEVAYEHDEGFRTHLPLVLHTMMLLMDSVEPLVFRHAQIILIHLLYSLSAQHLEVQQHDGGMIAEYERVTGLIRYMQSVRGRQMWAYEEVSLRAGQWQLGSSEAMGSLANAILDSIFFESGLRERWAEEALRWMLEAGNRHLACRSHQIYRALQPKASIEASGALLASLARCLGNPSQMSLEVAIEIILTLQVVVESMGPGKLVLYPQITLTAVGLLATSYVHLYALNLGLFSRVLERLDFNDSTVQNVLMAGIPKPDSENGQSTSSQEGSPAQAPAQAPAAPEEKAAWPLAADLLTQQTLPGGSEMLCVQQLLVKGLFQPDTLLLTVQVMTQLAEHIAHSRPRSGWEQARVAPSPAYGRSTAAPVPESGLGEVLGDPLTQLAISISALLPWMALHFRHSPDTPLAAACTAAHAQACSALGLDDLAHAFLALCADTTAHLDDVLHQLIQPLSRAFFPRFGKALCQRLMEVLRVGQEAQKPLALQLLRHLFQSPSIHLGPPGLFATDGQLFAAVAALLQGPLAAEALQVMDAAMIFSQRAEGPDLGRMSQPAGIAVHWPHCLDEGECSQHEKTASTPYGIVLIGIVLRADVCLDDKIT</sequence>
<proteinExistence type="predicted"/>
<feature type="domain" description="Cell morphogenesis central region" evidence="4">
    <location>
        <begin position="403"/>
        <end position="863"/>
    </location>
</feature>
<feature type="domain" description="Cell morphogenesis protein N-terminal" evidence="2">
    <location>
        <begin position="19"/>
        <end position="377"/>
    </location>
</feature>
<evidence type="ECO:0000259" key="2">
    <source>
        <dbReference type="Pfam" id="PF14222"/>
    </source>
</evidence>
<feature type="domain" description="Cell morphogenesis central region" evidence="4">
    <location>
        <begin position="871"/>
        <end position="1181"/>
    </location>
</feature>
<reference evidence="5 6" key="1">
    <citation type="journal article" date="2024" name="Nat. Commun.">
        <title>Phylogenomics reveals the evolutionary origins of lichenization in chlorophyte algae.</title>
        <authorList>
            <person name="Puginier C."/>
            <person name="Libourel C."/>
            <person name="Otte J."/>
            <person name="Skaloud P."/>
            <person name="Haon M."/>
            <person name="Grisel S."/>
            <person name="Petersen M."/>
            <person name="Berrin J.G."/>
            <person name="Delaux P.M."/>
            <person name="Dal Grande F."/>
            <person name="Keller J."/>
        </authorList>
    </citation>
    <scope>NUCLEOTIDE SEQUENCE [LARGE SCALE GENOMIC DNA]</scope>
    <source>
        <strain evidence="5 6">SAG 2523</strain>
    </source>
</reference>
<evidence type="ECO:0000313" key="5">
    <source>
        <dbReference type="EMBL" id="KAK9867849.1"/>
    </source>
</evidence>
<keyword evidence="6" id="KW-1185">Reference proteome</keyword>
<dbReference type="InterPro" id="IPR039867">
    <property type="entry name" value="Furry/Tao3/Mor2"/>
</dbReference>
<dbReference type="PANTHER" id="PTHR12295:SF30">
    <property type="entry name" value="PROTEIN FURRY"/>
    <property type="match status" value="1"/>
</dbReference>
<dbReference type="InterPro" id="IPR029473">
    <property type="entry name" value="MOR2-PAG1_mid"/>
</dbReference>
<comment type="caution">
    <text evidence="5">The sequence shown here is derived from an EMBL/GenBank/DDBJ whole genome shotgun (WGS) entry which is preliminary data.</text>
</comment>
<gene>
    <name evidence="5" type="ORF">WJX84_002781</name>
</gene>
<dbReference type="SUPFAM" id="SSF48371">
    <property type="entry name" value="ARM repeat"/>
    <property type="match status" value="2"/>
</dbReference>
<evidence type="ECO:0000259" key="3">
    <source>
        <dbReference type="Pfam" id="PF14225"/>
    </source>
</evidence>
<protein>
    <recommendedName>
        <fullName evidence="7">Non-specific serine/threonine protein kinase</fullName>
    </recommendedName>
</protein>